<dbReference type="Proteomes" id="UP001066276">
    <property type="component" value="Chromosome 8"/>
</dbReference>
<protein>
    <submittedName>
        <fullName evidence="2">Uncharacterized protein</fullName>
    </submittedName>
</protein>
<feature type="region of interest" description="Disordered" evidence="1">
    <location>
        <begin position="25"/>
        <end position="53"/>
    </location>
</feature>
<evidence type="ECO:0000313" key="3">
    <source>
        <dbReference type="Proteomes" id="UP001066276"/>
    </source>
</evidence>
<keyword evidence="3" id="KW-1185">Reference proteome</keyword>
<evidence type="ECO:0000313" key="2">
    <source>
        <dbReference type="EMBL" id="KAJ1119489.1"/>
    </source>
</evidence>
<feature type="region of interest" description="Disordered" evidence="1">
    <location>
        <begin position="85"/>
        <end position="120"/>
    </location>
</feature>
<sequence length="120" mass="12994">MVDFIPRNKGLTWFPVLVRPVVQPVEHARSSSQGTQRRSTHLHTRKAAGVGAAIATPLRTSAEAARSRVRLAGGIEAEGSAIQVKVRKGKEGRPSRTVGTRKLAHYPGCGQRRDPPARGR</sequence>
<reference evidence="2" key="1">
    <citation type="journal article" date="2022" name="bioRxiv">
        <title>Sequencing and chromosome-scale assembly of the giantPleurodeles waltlgenome.</title>
        <authorList>
            <person name="Brown T."/>
            <person name="Elewa A."/>
            <person name="Iarovenko S."/>
            <person name="Subramanian E."/>
            <person name="Araus A.J."/>
            <person name="Petzold A."/>
            <person name="Susuki M."/>
            <person name="Suzuki K.-i.T."/>
            <person name="Hayashi T."/>
            <person name="Toyoda A."/>
            <person name="Oliveira C."/>
            <person name="Osipova E."/>
            <person name="Leigh N.D."/>
            <person name="Simon A."/>
            <person name="Yun M.H."/>
        </authorList>
    </citation>
    <scope>NUCLEOTIDE SEQUENCE</scope>
    <source>
        <strain evidence="2">20211129_DDA</strain>
        <tissue evidence="2">Liver</tissue>
    </source>
</reference>
<name>A0AAV7NVJ8_PLEWA</name>
<proteinExistence type="predicted"/>
<dbReference type="AlphaFoldDB" id="A0AAV7NVJ8"/>
<evidence type="ECO:0000256" key="1">
    <source>
        <dbReference type="SAM" id="MobiDB-lite"/>
    </source>
</evidence>
<dbReference type="EMBL" id="JANPWB010000012">
    <property type="protein sequence ID" value="KAJ1119489.1"/>
    <property type="molecule type" value="Genomic_DNA"/>
</dbReference>
<gene>
    <name evidence="2" type="ORF">NDU88_007674</name>
</gene>
<comment type="caution">
    <text evidence="2">The sequence shown here is derived from an EMBL/GenBank/DDBJ whole genome shotgun (WGS) entry which is preliminary data.</text>
</comment>
<organism evidence="2 3">
    <name type="scientific">Pleurodeles waltl</name>
    <name type="common">Iberian ribbed newt</name>
    <dbReference type="NCBI Taxonomy" id="8319"/>
    <lineage>
        <taxon>Eukaryota</taxon>
        <taxon>Metazoa</taxon>
        <taxon>Chordata</taxon>
        <taxon>Craniata</taxon>
        <taxon>Vertebrata</taxon>
        <taxon>Euteleostomi</taxon>
        <taxon>Amphibia</taxon>
        <taxon>Batrachia</taxon>
        <taxon>Caudata</taxon>
        <taxon>Salamandroidea</taxon>
        <taxon>Salamandridae</taxon>
        <taxon>Pleurodelinae</taxon>
        <taxon>Pleurodeles</taxon>
    </lineage>
</organism>
<accession>A0AAV7NVJ8</accession>
<feature type="compositionally biased region" description="Basic and acidic residues" evidence="1">
    <location>
        <begin position="111"/>
        <end position="120"/>
    </location>
</feature>